<feature type="region of interest" description="Disordered" evidence="1">
    <location>
        <begin position="615"/>
        <end position="636"/>
    </location>
</feature>
<comment type="caution">
    <text evidence="4">The sequence shown here is derived from an EMBL/GenBank/DDBJ whole genome shotgun (WGS) entry which is preliminary data.</text>
</comment>
<feature type="transmembrane region" description="Helical" evidence="2">
    <location>
        <begin position="672"/>
        <end position="692"/>
    </location>
</feature>
<dbReference type="Proteomes" id="UP001172737">
    <property type="component" value="Unassembled WGS sequence"/>
</dbReference>
<dbReference type="InterPro" id="IPR002931">
    <property type="entry name" value="Transglutaminase-like"/>
</dbReference>
<feature type="transmembrane region" description="Helical" evidence="2">
    <location>
        <begin position="12"/>
        <end position="31"/>
    </location>
</feature>
<feature type="transmembrane region" description="Helical" evidence="2">
    <location>
        <begin position="122"/>
        <end position="141"/>
    </location>
</feature>
<evidence type="ECO:0000313" key="5">
    <source>
        <dbReference type="Proteomes" id="UP001172737"/>
    </source>
</evidence>
<sequence length="817" mass="83657">MTEPASLAPPTHRVATVLYAVATAVLVWASLRGVWGTLRFDAVMAAGTAVGITAGLLALAPRRRAASVAVLVAGYVATALALAIPGVPDAADAWMRALRETALGPVTGWKDVVTLPTPLGEYGATLVPPLALVVLGTYAIVRLGAGSSRRWGLAAVVAAAMLMGAIAVGPASRVPLPWPPALTALDPDGVWSAAGIGLTGLATTLAWFRSRAAAERRAALAAAGRAGQARAGRARLRAAGRAATAAALAAVAVVVAVTLAGPVSAGQPREVARTLIEPRLVVDATASPLAAYRVSFADESFNAELLSVVVESGDPARIRVATLPFYDGRTFSASAPAGYSPLRFRHLPSPLAVSGDVSTARITVAGLGGPWAPVPGLLGSVAFDGPRAAALTDTFYYAAEAGAAVVTADGGIAAGDVIIATAANGPSTPLAQAGASPGRASISTDLIPDSLRDWVDAQDATRDASGLAQLLQSLRARGYLSHSLGAEGTQGWTASLDDYELVPAAAGHSYDRIDRMFTALNAREDEVGAGADATLVAAVGDDEQFAAAAALVAAELGFPARVVLGFRLQATDAEGWTPPPCEGGVCRGGNLSAWVEVRAASGEWLAVDVTPQHTVAPDASTVEQRDPEHPTATDPRRAQDIEAVAALKGRSADNPALVGGGGAWLSGWARTAAVLAGVLLLLLAVPAAILIAKAARRGRRRRGTPAQVAEGGWEEYVDGARDAGQPPAARATRHEAALVLATAHGAEIAAIADRATFTSGGVSEADARRAWTLVEADRVELRSRRPWWRRLGTRLSTRSLLGRSERPSPAPSTGAHR</sequence>
<reference evidence="4" key="1">
    <citation type="submission" date="2023-06" db="EMBL/GenBank/DDBJ databases">
        <title>Sysu t00039.</title>
        <authorList>
            <person name="Gao L."/>
            <person name="Fang B.-Z."/>
            <person name="Li W.-J."/>
        </authorList>
    </citation>
    <scope>NUCLEOTIDE SEQUENCE</scope>
    <source>
        <strain evidence="4">SYSU T00039</strain>
    </source>
</reference>
<keyword evidence="5" id="KW-1185">Reference proteome</keyword>
<keyword evidence="2" id="KW-0472">Membrane</keyword>
<dbReference type="SUPFAM" id="SSF54001">
    <property type="entry name" value="Cysteine proteinases"/>
    <property type="match status" value="1"/>
</dbReference>
<evidence type="ECO:0000256" key="2">
    <source>
        <dbReference type="SAM" id="Phobius"/>
    </source>
</evidence>
<dbReference type="SMART" id="SM00460">
    <property type="entry name" value="TGc"/>
    <property type="match status" value="1"/>
</dbReference>
<keyword evidence="2" id="KW-1133">Transmembrane helix</keyword>
<feature type="transmembrane region" description="Helical" evidence="2">
    <location>
        <begin position="190"/>
        <end position="208"/>
    </location>
</feature>
<evidence type="ECO:0000313" key="4">
    <source>
        <dbReference type="EMBL" id="MDN4487655.1"/>
    </source>
</evidence>
<dbReference type="InterPro" id="IPR038765">
    <property type="entry name" value="Papain-like_cys_pep_sf"/>
</dbReference>
<organism evidence="4 5">
    <name type="scientific">Demequina lignilytica</name>
    <dbReference type="NCBI Taxonomy" id="3051663"/>
    <lineage>
        <taxon>Bacteria</taxon>
        <taxon>Bacillati</taxon>
        <taxon>Actinomycetota</taxon>
        <taxon>Actinomycetes</taxon>
        <taxon>Micrococcales</taxon>
        <taxon>Demequinaceae</taxon>
        <taxon>Demequina</taxon>
    </lineage>
</organism>
<name>A0AAW7M8B2_9MICO</name>
<dbReference type="Pfam" id="PF01841">
    <property type="entry name" value="Transglut_core"/>
    <property type="match status" value="1"/>
</dbReference>
<feature type="domain" description="Transglutaminase-like" evidence="3">
    <location>
        <begin position="534"/>
        <end position="611"/>
    </location>
</feature>
<feature type="compositionally biased region" description="Basic and acidic residues" evidence="1">
    <location>
        <begin position="623"/>
        <end position="636"/>
    </location>
</feature>
<evidence type="ECO:0000256" key="1">
    <source>
        <dbReference type="SAM" id="MobiDB-lite"/>
    </source>
</evidence>
<dbReference type="Gene3D" id="3.10.620.30">
    <property type="match status" value="1"/>
</dbReference>
<feature type="transmembrane region" description="Helical" evidence="2">
    <location>
        <begin position="68"/>
        <end position="87"/>
    </location>
</feature>
<evidence type="ECO:0000259" key="3">
    <source>
        <dbReference type="SMART" id="SM00460"/>
    </source>
</evidence>
<dbReference type="RefSeq" id="WP_301118992.1">
    <property type="nucleotide sequence ID" value="NZ_JAUHPX010000003.1"/>
</dbReference>
<protein>
    <submittedName>
        <fullName evidence="4">Transglutaminase domain-containing protein</fullName>
    </submittedName>
</protein>
<dbReference type="AlphaFoldDB" id="A0AAW7M8B2"/>
<keyword evidence="2" id="KW-0812">Transmembrane</keyword>
<accession>A0AAW7M8B2</accession>
<feature type="transmembrane region" description="Helical" evidence="2">
    <location>
        <begin position="153"/>
        <end position="170"/>
    </location>
</feature>
<proteinExistence type="predicted"/>
<dbReference type="EMBL" id="JAUHPX010000003">
    <property type="protein sequence ID" value="MDN4487655.1"/>
    <property type="molecule type" value="Genomic_DNA"/>
</dbReference>
<gene>
    <name evidence="4" type="ORF">QQX10_05670</name>
</gene>
<feature type="transmembrane region" description="Helical" evidence="2">
    <location>
        <begin position="242"/>
        <end position="263"/>
    </location>
</feature>
<feature type="transmembrane region" description="Helical" evidence="2">
    <location>
        <begin position="43"/>
        <end position="61"/>
    </location>
</feature>